<gene>
    <name evidence="1" type="ORF">GYN08_16565</name>
</gene>
<sequence>MKLKLWLGCAFFVFLFGCGSSKPEILDIDAAEVQAIQVGLGMNTGWEKDIGQSPPTQ</sequence>
<comment type="caution">
    <text evidence="1">The sequence shown here is derived from an EMBL/GenBank/DDBJ whole genome shotgun (WGS) entry which is preliminary data.</text>
</comment>
<accession>A0ABX0F7I3</accession>
<dbReference type="RefSeq" id="WP_166276330.1">
    <property type="nucleotide sequence ID" value="NZ_JAAFGS010000006.1"/>
</dbReference>
<proteinExistence type="predicted"/>
<reference evidence="1 2" key="1">
    <citation type="submission" date="2020-01" db="EMBL/GenBank/DDBJ databases">
        <title>Polyphasic characterisation and genomic insights into a novel alkali tolerant bacterium VR-M41.</title>
        <authorList>
            <person name="Vemuluri V.R."/>
        </authorList>
    </citation>
    <scope>NUCLEOTIDE SEQUENCE [LARGE SCALE GENOMIC DNA]</scope>
    <source>
        <strain evidence="1 2">VR-M41</strain>
    </source>
</reference>
<dbReference type="Proteomes" id="UP000800303">
    <property type="component" value="Unassembled WGS sequence"/>
</dbReference>
<dbReference type="EMBL" id="JAAFGS010000006">
    <property type="protein sequence ID" value="NGZ76921.1"/>
    <property type="molecule type" value="Genomic_DNA"/>
</dbReference>
<keyword evidence="2" id="KW-1185">Reference proteome</keyword>
<dbReference type="PROSITE" id="PS51257">
    <property type="entry name" value="PROKAR_LIPOPROTEIN"/>
    <property type="match status" value="1"/>
</dbReference>
<name>A0ABX0F7I3_9BACL</name>
<evidence type="ECO:0000313" key="2">
    <source>
        <dbReference type="Proteomes" id="UP000800303"/>
    </source>
</evidence>
<protein>
    <submittedName>
        <fullName evidence="1">Uncharacterized protein</fullName>
    </submittedName>
</protein>
<evidence type="ECO:0000313" key="1">
    <source>
        <dbReference type="EMBL" id="NGZ76921.1"/>
    </source>
</evidence>
<organism evidence="1 2">
    <name type="scientific">Saccharibacillus alkalitolerans</name>
    <dbReference type="NCBI Taxonomy" id="2705290"/>
    <lineage>
        <taxon>Bacteria</taxon>
        <taxon>Bacillati</taxon>
        <taxon>Bacillota</taxon>
        <taxon>Bacilli</taxon>
        <taxon>Bacillales</taxon>
        <taxon>Paenibacillaceae</taxon>
        <taxon>Saccharibacillus</taxon>
    </lineage>
</organism>